<dbReference type="PROSITE" id="PS51257">
    <property type="entry name" value="PROKAR_LIPOPROTEIN"/>
    <property type="match status" value="1"/>
</dbReference>
<dbReference type="Gene3D" id="2.60.40.1240">
    <property type="match status" value="1"/>
</dbReference>
<dbReference type="EMBL" id="JAKELO010000002">
    <property type="protein sequence ID" value="MDE4908190.1"/>
    <property type="molecule type" value="Genomic_DNA"/>
</dbReference>
<protein>
    <submittedName>
        <fullName evidence="4">DUF4352 domain-containing protein</fullName>
    </submittedName>
</protein>
<accession>A0A9Q4KVC0</accession>
<evidence type="ECO:0000256" key="2">
    <source>
        <dbReference type="SAM" id="MobiDB-lite"/>
    </source>
</evidence>
<organism evidence="4 5">
    <name type="scientific">Methanogenium marinum</name>
    <dbReference type="NCBI Taxonomy" id="348610"/>
    <lineage>
        <taxon>Archaea</taxon>
        <taxon>Methanobacteriati</taxon>
        <taxon>Methanobacteriota</taxon>
        <taxon>Stenosarchaea group</taxon>
        <taxon>Methanomicrobia</taxon>
        <taxon>Methanomicrobiales</taxon>
        <taxon>Methanomicrobiaceae</taxon>
        <taxon>Methanogenium</taxon>
    </lineage>
</organism>
<evidence type="ECO:0000313" key="4">
    <source>
        <dbReference type="EMBL" id="MDE4908190.1"/>
    </source>
</evidence>
<sequence>MSLTKIYVIAIAICFILFAGCVGSDDSNIPPEDTTPVPTATYEPDPQPSETVANTIDVETVGLNEILTIQNPQVNAEISVDEVIRGSRANTIVAESSPESDMFSSEPVHGYEYLMVHIRIKNTDDYSLAVSPYFDLPVYASGGSYDQESVDLEGYQVLEPTTLLSDEEINGWIVYMVPVGERVVLAYEPLLPDEPLGFIRLS</sequence>
<gene>
    <name evidence="4" type="ORF">L0665_06150</name>
</gene>
<evidence type="ECO:0000256" key="1">
    <source>
        <dbReference type="ARBA" id="ARBA00022729"/>
    </source>
</evidence>
<dbReference type="AlphaFoldDB" id="A0A9Q4KVC0"/>
<dbReference type="Pfam" id="PF11611">
    <property type="entry name" value="DUF4352"/>
    <property type="match status" value="1"/>
</dbReference>
<proteinExistence type="predicted"/>
<reference evidence="4" key="1">
    <citation type="submission" date="2022-01" db="EMBL/GenBank/DDBJ databases">
        <title>Draft genome of Methanogenium marinum DSM 15558.</title>
        <authorList>
            <person name="Chen S.-C."/>
            <person name="You Y.-T."/>
        </authorList>
    </citation>
    <scope>NUCLEOTIDE SEQUENCE</scope>
    <source>
        <strain evidence="4">DSM 15558</strain>
    </source>
</reference>
<name>A0A9Q4KVC0_9EURY</name>
<evidence type="ECO:0000259" key="3">
    <source>
        <dbReference type="Pfam" id="PF11611"/>
    </source>
</evidence>
<dbReference type="Proteomes" id="UP001143747">
    <property type="component" value="Unassembled WGS sequence"/>
</dbReference>
<dbReference type="InterPro" id="IPR029051">
    <property type="entry name" value="DUF4352"/>
</dbReference>
<keyword evidence="1" id="KW-0732">Signal</keyword>
<feature type="region of interest" description="Disordered" evidence="2">
    <location>
        <begin position="29"/>
        <end position="50"/>
    </location>
</feature>
<feature type="domain" description="DUF4352" evidence="3">
    <location>
        <begin position="95"/>
        <end position="187"/>
    </location>
</feature>
<comment type="caution">
    <text evidence="4">The sequence shown here is derived from an EMBL/GenBank/DDBJ whole genome shotgun (WGS) entry which is preliminary data.</text>
</comment>
<keyword evidence="5" id="KW-1185">Reference proteome</keyword>
<evidence type="ECO:0000313" key="5">
    <source>
        <dbReference type="Proteomes" id="UP001143747"/>
    </source>
</evidence>
<dbReference type="InterPro" id="IPR029050">
    <property type="entry name" value="Immunoprotect_excell_Ig-like"/>
</dbReference>
<dbReference type="RefSeq" id="WP_274924825.1">
    <property type="nucleotide sequence ID" value="NZ_JAKELO010000002.1"/>
</dbReference>